<name>A0AAD7MPF6_9AGAR</name>
<sequence length="505" mass="56918">MRSLVLPEDIWQCVASFVPSDNIAALISVNRAWYNIVLDARYREIHWDKVDVFMTRTLVRLRTPSIAARVRRLHVRAWFIEYLINKESQESPSYVESSKRWVARHFRMPSTPPRVAPSASGKTSAARDIIESMTQAVRLMTQVTEYSFEWRDLSPTADTLRFLSAARSAFGVSLRKLTLHAQLDNFTSLLSTVDFDNLEELELSFDHDHGVSPHSAALLREAIAPFVNHFRRSIGSLLISSASKADLSPLLHELQEFPHLHKFVARFAFDAEHLSDPRGLVKILRLNAESLSSVEVGRTFAGTSDDTREPPSTWGAFSLVLQDSSAVLSNLEVLRIPALTTFDATLACIRRSGDTLTSLHLVDHFLRDDEVVALLQVFAHRPFDAGLQTLYVGLMNLTVETLDLLASRLPGLRDLNLVLAPTTVQDIVHRDSGPSMFCVTLGVHFYQDWPLQNIGIWEKRFIDTPISSREEKALMEHIARCVPSIQTFKGETKSVGVPCRYWDAS</sequence>
<keyword evidence="3" id="KW-1185">Reference proteome</keyword>
<gene>
    <name evidence="2" type="ORF">B0H16DRAFT_1594989</name>
</gene>
<accession>A0AAD7MPF6</accession>
<dbReference type="SUPFAM" id="SSF81383">
    <property type="entry name" value="F-box domain"/>
    <property type="match status" value="1"/>
</dbReference>
<evidence type="ECO:0000313" key="2">
    <source>
        <dbReference type="EMBL" id="KAJ7725200.1"/>
    </source>
</evidence>
<organism evidence="2 3">
    <name type="scientific">Mycena metata</name>
    <dbReference type="NCBI Taxonomy" id="1033252"/>
    <lineage>
        <taxon>Eukaryota</taxon>
        <taxon>Fungi</taxon>
        <taxon>Dikarya</taxon>
        <taxon>Basidiomycota</taxon>
        <taxon>Agaricomycotina</taxon>
        <taxon>Agaricomycetes</taxon>
        <taxon>Agaricomycetidae</taxon>
        <taxon>Agaricales</taxon>
        <taxon>Marasmiineae</taxon>
        <taxon>Mycenaceae</taxon>
        <taxon>Mycena</taxon>
    </lineage>
</organism>
<dbReference type="InterPro" id="IPR032675">
    <property type="entry name" value="LRR_dom_sf"/>
</dbReference>
<proteinExistence type="predicted"/>
<dbReference type="InterPro" id="IPR001810">
    <property type="entry name" value="F-box_dom"/>
</dbReference>
<feature type="domain" description="F-box" evidence="1">
    <location>
        <begin position="6"/>
        <end position="46"/>
    </location>
</feature>
<evidence type="ECO:0000313" key="3">
    <source>
        <dbReference type="Proteomes" id="UP001215598"/>
    </source>
</evidence>
<dbReference type="SUPFAM" id="SSF52047">
    <property type="entry name" value="RNI-like"/>
    <property type="match status" value="1"/>
</dbReference>
<dbReference type="Proteomes" id="UP001215598">
    <property type="component" value="Unassembled WGS sequence"/>
</dbReference>
<dbReference type="InterPro" id="IPR036047">
    <property type="entry name" value="F-box-like_dom_sf"/>
</dbReference>
<reference evidence="2" key="1">
    <citation type="submission" date="2023-03" db="EMBL/GenBank/DDBJ databases">
        <title>Massive genome expansion in bonnet fungi (Mycena s.s.) driven by repeated elements and novel gene families across ecological guilds.</title>
        <authorList>
            <consortium name="Lawrence Berkeley National Laboratory"/>
            <person name="Harder C.B."/>
            <person name="Miyauchi S."/>
            <person name="Viragh M."/>
            <person name="Kuo A."/>
            <person name="Thoen E."/>
            <person name="Andreopoulos B."/>
            <person name="Lu D."/>
            <person name="Skrede I."/>
            <person name="Drula E."/>
            <person name="Henrissat B."/>
            <person name="Morin E."/>
            <person name="Kohler A."/>
            <person name="Barry K."/>
            <person name="LaButti K."/>
            <person name="Morin E."/>
            <person name="Salamov A."/>
            <person name="Lipzen A."/>
            <person name="Mereny Z."/>
            <person name="Hegedus B."/>
            <person name="Baldrian P."/>
            <person name="Stursova M."/>
            <person name="Weitz H."/>
            <person name="Taylor A."/>
            <person name="Grigoriev I.V."/>
            <person name="Nagy L.G."/>
            <person name="Martin F."/>
            <person name="Kauserud H."/>
        </authorList>
    </citation>
    <scope>NUCLEOTIDE SEQUENCE</scope>
    <source>
        <strain evidence="2">CBHHK182m</strain>
    </source>
</reference>
<dbReference type="SMART" id="SM00256">
    <property type="entry name" value="FBOX"/>
    <property type="match status" value="1"/>
</dbReference>
<dbReference type="AlphaFoldDB" id="A0AAD7MPF6"/>
<dbReference type="Gene3D" id="3.80.10.10">
    <property type="entry name" value="Ribonuclease Inhibitor"/>
    <property type="match status" value="1"/>
</dbReference>
<comment type="caution">
    <text evidence="2">The sequence shown here is derived from an EMBL/GenBank/DDBJ whole genome shotgun (WGS) entry which is preliminary data.</text>
</comment>
<evidence type="ECO:0000259" key="1">
    <source>
        <dbReference type="SMART" id="SM00256"/>
    </source>
</evidence>
<protein>
    <recommendedName>
        <fullName evidence="1">F-box domain-containing protein</fullName>
    </recommendedName>
</protein>
<dbReference type="EMBL" id="JARKIB010000196">
    <property type="protein sequence ID" value="KAJ7725200.1"/>
    <property type="molecule type" value="Genomic_DNA"/>
</dbReference>